<dbReference type="OrthoDB" id="10262526at2759"/>
<reference evidence="9" key="1">
    <citation type="submission" date="2022-07" db="EMBL/GenBank/DDBJ databases">
        <title>Phylogenomic reconstructions and comparative analyses of Kickxellomycotina fungi.</title>
        <authorList>
            <person name="Reynolds N.K."/>
            <person name="Stajich J.E."/>
            <person name="Barry K."/>
            <person name="Grigoriev I.V."/>
            <person name="Crous P."/>
            <person name="Smith M.E."/>
        </authorList>
    </citation>
    <scope>NUCLEOTIDE SEQUENCE</scope>
    <source>
        <strain evidence="9">NRRL 3115</strain>
    </source>
</reference>
<dbReference type="GO" id="GO:0032259">
    <property type="term" value="P:methylation"/>
    <property type="evidence" value="ECO:0007669"/>
    <property type="project" value="UniProtKB-KW"/>
</dbReference>
<dbReference type="SUPFAM" id="SSF53335">
    <property type="entry name" value="S-adenosyl-L-methionine-dependent methyltransferases"/>
    <property type="match status" value="1"/>
</dbReference>
<dbReference type="Pfam" id="PF05063">
    <property type="entry name" value="MT-A70"/>
    <property type="match status" value="1"/>
</dbReference>
<keyword evidence="7" id="KW-0175">Coiled coil</keyword>
<sequence length="423" mass="47362">MWEDEMYFDDDEAAMEAYRQAVKEEEEASGELSDYQDKKSDEDDDFQPSSSTRRKAAPKTRRSAAVKSKKPASARKASAAASLKPRAAIIPQSSSPVPSSANIRLESDNNSHGDEYIDVDGDVSVLAAEDNGSAMPTPDIGQLNVSSSVGGSPLPENAAGLNSMDVDLADCADTARKSTLHLLREREKSIRDQILQLEKEIAELEKKCGVENNTDSNKKSAEIDLSEFKAPEWSVPIRANVMNFDWEKLAKACQFDVILMDPPWQLASQAPTRGVAIAYQQLPDVCIESLPIHLLQRNGFIFIWVINNKYTKAFQLMKQWGYTYVDDITWVKQTVNRRMAKGHGYYLQHAKETCLVGKKGADPLNLQRSVASDVIFSERRGQSQKPEEMYEIIEQLVPGGKYLEIFGRKNNLRDYWVTIGNEL</sequence>
<protein>
    <recommendedName>
        <fullName evidence="1">mRNA m(6)A methyltransferase</fullName>
        <ecNumber evidence="1">2.1.1.348</ecNumber>
    </recommendedName>
</protein>
<dbReference type="InterPro" id="IPR007757">
    <property type="entry name" value="MT-A70-like"/>
</dbReference>
<dbReference type="GO" id="GO:0036396">
    <property type="term" value="C:RNA N6-methyladenosine methyltransferase complex"/>
    <property type="evidence" value="ECO:0007669"/>
    <property type="project" value="TreeGrafter"/>
</dbReference>
<feature type="compositionally biased region" description="Basic residues" evidence="8">
    <location>
        <begin position="52"/>
        <end position="73"/>
    </location>
</feature>
<feature type="compositionally biased region" description="Low complexity" evidence="8">
    <location>
        <begin position="74"/>
        <end position="103"/>
    </location>
</feature>
<evidence type="ECO:0000256" key="3">
    <source>
        <dbReference type="ARBA" id="ARBA00022679"/>
    </source>
</evidence>
<evidence type="ECO:0000256" key="1">
    <source>
        <dbReference type="ARBA" id="ARBA00012160"/>
    </source>
</evidence>
<dbReference type="EMBL" id="JANBTW010000026">
    <property type="protein sequence ID" value="KAJ2677977.1"/>
    <property type="molecule type" value="Genomic_DNA"/>
</dbReference>
<dbReference type="GO" id="GO:0005634">
    <property type="term" value="C:nucleus"/>
    <property type="evidence" value="ECO:0007669"/>
    <property type="project" value="TreeGrafter"/>
</dbReference>
<dbReference type="GO" id="GO:0001734">
    <property type="term" value="F:mRNA m(6)A methyltransferase activity"/>
    <property type="evidence" value="ECO:0007669"/>
    <property type="project" value="UniProtKB-EC"/>
</dbReference>
<dbReference type="InterPro" id="IPR029063">
    <property type="entry name" value="SAM-dependent_MTases_sf"/>
</dbReference>
<evidence type="ECO:0000256" key="7">
    <source>
        <dbReference type="SAM" id="Coils"/>
    </source>
</evidence>
<comment type="caution">
    <text evidence="9">The sequence shown here is derived from an EMBL/GenBank/DDBJ whole genome shotgun (WGS) entry which is preliminary data.</text>
</comment>
<accession>A0A9W8G7S3</accession>
<evidence type="ECO:0000256" key="6">
    <source>
        <dbReference type="PROSITE-ProRule" id="PRU00489"/>
    </source>
</evidence>
<dbReference type="PROSITE" id="PS00092">
    <property type="entry name" value="N6_MTASE"/>
    <property type="match status" value="1"/>
</dbReference>
<dbReference type="PROSITE" id="PS51143">
    <property type="entry name" value="MT_A70"/>
    <property type="match status" value="1"/>
</dbReference>
<evidence type="ECO:0000256" key="5">
    <source>
        <dbReference type="ARBA" id="ARBA00048957"/>
    </source>
</evidence>
<dbReference type="Gene3D" id="3.40.50.150">
    <property type="entry name" value="Vaccinia Virus protein VP39"/>
    <property type="match status" value="1"/>
</dbReference>
<comment type="similarity">
    <text evidence="6">Belongs to the MT-A70-like family.</text>
</comment>
<dbReference type="EC" id="2.1.1.348" evidence="1"/>
<dbReference type="GO" id="GO:0003676">
    <property type="term" value="F:nucleic acid binding"/>
    <property type="evidence" value="ECO:0007669"/>
    <property type="project" value="InterPro"/>
</dbReference>
<feature type="coiled-coil region" evidence="7">
    <location>
        <begin position="180"/>
        <end position="214"/>
    </location>
</feature>
<dbReference type="PANTHER" id="PTHR12829">
    <property type="entry name" value="N6-ADENOSINE-METHYLTRANSFERASE"/>
    <property type="match status" value="1"/>
</dbReference>
<keyword evidence="3" id="KW-0808">Transferase</keyword>
<keyword evidence="4" id="KW-0949">S-adenosyl-L-methionine</keyword>
<gene>
    <name evidence="9" type="ORF">GGI25_002767</name>
</gene>
<feature type="region of interest" description="Disordered" evidence="8">
    <location>
        <begin position="21"/>
        <end position="113"/>
    </location>
</feature>
<comment type="catalytic activity">
    <reaction evidence="5">
        <text>an adenosine in mRNA + S-adenosyl-L-methionine = an N(6)-methyladenosine in mRNA + S-adenosyl-L-homocysteine + H(+)</text>
        <dbReference type="Rhea" id="RHEA:55584"/>
        <dbReference type="Rhea" id="RHEA-COMP:12414"/>
        <dbReference type="Rhea" id="RHEA-COMP:12417"/>
        <dbReference type="ChEBI" id="CHEBI:15378"/>
        <dbReference type="ChEBI" id="CHEBI:57856"/>
        <dbReference type="ChEBI" id="CHEBI:59789"/>
        <dbReference type="ChEBI" id="CHEBI:74411"/>
        <dbReference type="ChEBI" id="CHEBI:74449"/>
        <dbReference type="EC" id="2.1.1.348"/>
    </reaction>
</comment>
<keyword evidence="2" id="KW-0489">Methyltransferase</keyword>
<proteinExistence type="inferred from homology"/>
<evidence type="ECO:0000256" key="4">
    <source>
        <dbReference type="ARBA" id="ARBA00022691"/>
    </source>
</evidence>
<evidence type="ECO:0000256" key="2">
    <source>
        <dbReference type="ARBA" id="ARBA00022603"/>
    </source>
</evidence>
<dbReference type="PANTHER" id="PTHR12829:SF7">
    <property type="entry name" value="N6-ADENOSINE-METHYLTRANSFERASE CATALYTIC SUBUNIT"/>
    <property type="match status" value="1"/>
</dbReference>
<dbReference type="AlphaFoldDB" id="A0A9W8G7S3"/>
<name>A0A9W8G7S3_9FUNG</name>
<organism evidence="9 10">
    <name type="scientific">Coemansia spiralis</name>
    <dbReference type="NCBI Taxonomy" id="417178"/>
    <lineage>
        <taxon>Eukaryota</taxon>
        <taxon>Fungi</taxon>
        <taxon>Fungi incertae sedis</taxon>
        <taxon>Zoopagomycota</taxon>
        <taxon>Kickxellomycotina</taxon>
        <taxon>Kickxellomycetes</taxon>
        <taxon>Kickxellales</taxon>
        <taxon>Kickxellaceae</taxon>
        <taxon>Coemansia</taxon>
    </lineage>
</organism>
<dbReference type="InterPro" id="IPR002052">
    <property type="entry name" value="DNA_methylase_N6_adenine_CS"/>
</dbReference>
<evidence type="ECO:0000313" key="10">
    <source>
        <dbReference type="Proteomes" id="UP001151518"/>
    </source>
</evidence>
<dbReference type="Proteomes" id="UP001151518">
    <property type="component" value="Unassembled WGS sequence"/>
</dbReference>
<evidence type="ECO:0000256" key="8">
    <source>
        <dbReference type="SAM" id="MobiDB-lite"/>
    </source>
</evidence>
<evidence type="ECO:0000313" key="9">
    <source>
        <dbReference type="EMBL" id="KAJ2677977.1"/>
    </source>
</evidence>